<feature type="non-terminal residue" evidence="1">
    <location>
        <position position="1"/>
    </location>
</feature>
<accession>A0ACB8R464</accession>
<evidence type="ECO:0000313" key="1">
    <source>
        <dbReference type="EMBL" id="KAI0038406.1"/>
    </source>
</evidence>
<sequence length="490" mass="54096">SHVCRHWRDVALNDPALWKDLILPLPPQWADAIIARSRGAPLSLSGGYYEYTGKTSDTWLPIDSLENVYRMDLSWEFGGSPVDLARVLSSPAPLLEDIRVAVNPLVTLSTPLFANHAPRLRKLEIARIGGLSWTSSPQVLRNLVSMHVSCIAVPPPCSATEFIFALQQLSRVEDLELYGCFPSSFSSTSRPLDASQIAHFPSLRQLEILGKASECVGFLHHVRTPSTATLSIKCYGTRETSVFTGLFPFLAPARGVFRCVRLVYGNRDFQIEACHDAWCDPSDRQLFIAEDLGMGDGIISFLRALFWDVGMLRCFELDLDVVVSMTPTMWLDTFGVAAEAQQMTVRSRGGIGFCLALSATAEGGVWRMGNGTGSGAVVWPKLQRLQLRDVDFQHRFVDDDEFGVGPEDAETSVGEVLLSALEHRQRCGARLVELELGHCGETEKWLREAEGLVERVLVSGRDEDDQSNHSGQKSSENEGVDGRIVGDEDD</sequence>
<evidence type="ECO:0000313" key="2">
    <source>
        <dbReference type="Proteomes" id="UP000814033"/>
    </source>
</evidence>
<dbReference type="Proteomes" id="UP000814033">
    <property type="component" value="Unassembled WGS sequence"/>
</dbReference>
<reference evidence="1" key="1">
    <citation type="submission" date="2021-02" db="EMBL/GenBank/DDBJ databases">
        <authorList>
            <consortium name="DOE Joint Genome Institute"/>
            <person name="Ahrendt S."/>
            <person name="Looney B.P."/>
            <person name="Miyauchi S."/>
            <person name="Morin E."/>
            <person name="Drula E."/>
            <person name="Courty P.E."/>
            <person name="Chicoki N."/>
            <person name="Fauchery L."/>
            <person name="Kohler A."/>
            <person name="Kuo A."/>
            <person name="Labutti K."/>
            <person name="Pangilinan J."/>
            <person name="Lipzen A."/>
            <person name="Riley R."/>
            <person name="Andreopoulos W."/>
            <person name="He G."/>
            <person name="Johnson J."/>
            <person name="Barry K.W."/>
            <person name="Grigoriev I.V."/>
            <person name="Nagy L."/>
            <person name="Hibbett D."/>
            <person name="Henrissat B."/>
            <person name="Matheny P.B."/>
            <person name="Labbe J."/>
            <person name="Martin F."/>
        </authorList>
    </citation>
    <scope>NUCLEOTIDE SEQUENCE</scope>
    <source>
        <strain evidence="1">FP105234-sp</strain>
    </source>
</reference>
<dbReference type="EMBL" id="MU276509">
    <property type="protein sequence ID" value="KAI0038406.1"/>
    <property type="molecule type" value="Genomic_DNA"/>
</dbReference>
<reference evidence="1" key="2">
    <citation type="journal article" date="2022" name="New Phytol.">
        <title>Evolutionary transition to the ectomycorrhizal habit in the genomes of a hyperdiverse lineage of mushroom-forming fungi.</title>
        <authorList>
            <person name="Looney B."/>
            <person name="Miyauchi S."/>
            <person name="Morin E."/>
            <person name="Drula E."/>
            <person name="Courty P.E."/>
            <person name="Kohler A."/>
            <person name="Kuo A."/>
            <person name="LaButti K."/>
            <person name="Pangilinan J."/>
            <person name="Lipzen A."/>
            <person name="Riley R."/>
            <person name="Andreopoulos W."/>
            <person name="He G."/>
            <person name="Johnson J."/>
            <person name="Nolan M."/>
            <person name="Tritt A."/>
            <person name="Barry K.W."/>
            <person name="Grigoriev I.V."/>
            <person name="Nagy L.G."/>
            <person name="Hibbett D."/>
            <person name="Henrissat B."/>
            <person name="Matheny P.B."/>
            <person name="Labbe J."/>
            <person name="Martin F.M."/>
        </authorList>
    </citation>
    <scope>NUCLEOTIDE SEQUENCE</scope>
    <source>
        <strain evidence="1">FP105234-sp</strain>
    </source>
</reference>
<comment type="caution">
    <text evidence="1">The sequence shown here is derived from an EMBL/GenBank/DDBJ whole genome shotgun (WGS) entry which is preliminary data.</text>
</comment>
<protein>
    <submittedName>
        <fullName evidence="1">Uncharacterized protein</fullName>
    </submittedName>
</protein>
<gene>
    <name evidence="1" type="ORF">FA95DRAFT_1223901</name>
</gene>
<keyword evidence="2" id="KW-1185">Reference proteome</keyword>
<name>A0ACB8R464_9AGAM</name>
<organism evidence="1 2">
    <name type="scientific">Auriscalpium vulgare</name>
    <dbReference type="NCBI Taxonomy" id="40419"/>
    <lineage>
        <taxon>Eukaryota</taxon>
        <taxon>Fungi</taxon>
        <taxon>Dikarya</taxon>
        <taxon>Basidiomycota</taxon>
        <taxon>Agaricomycotina</taxon>
        <taxon>Agaricomycetes</taxon>
        <taxon>Russulales</taxon>
        <taxon>Auriscalpiaceae</taxon>
        <taxon>Auriscalpium</taxon>
    </lineage>
</organism>
<proteinExistence type="predicted"/>